<evidence type="ECO:0000256" key="12">
    <source>
        <dbReference type="ARBA" id="ARBA00023180"/>
    </source>
</evidence>
<feature type="chain" id="PRO_5019740079" description="glucan endo-1,3-beta-D-glucosidase" evidence="17">
    <location>
        <begin position="22"/>
        <end position="486"/>
    </location>
</feature>
<dbReference type="PROSITE" id="PS51257">
    <property type="entry name" value="PROKAR_LIPOPROTEIN"/>
    <property type="match status" value="1"/>
</dbReference>
<evidence type="ECO:0000256" key="3">
    <source>
        <dbReference type="ARBA" id="ARBA00008773"/>
    </source>
</evidence>
<gene>
    <name evidence="19" type="ORF">CCAM_LOCUS12835</name>
</gene>
<dbReference type="GO" id="GO:0005886">
    <property type="term" value="C:plasma membrane"/>
    <property type="evidence" value="ECO:0007669"/>
    <property type="project" value="UniProtKB-SubCell"/>
</dbReference>
<dbReference type="Pfam" id="PF07983">
    <property type="entry name" value="X8"/>
    <property type="match status" value="1"/>
</dbReference>
<evidence type="ECO:0000256" key="17">
    <source>
        <dbReference type="SAM" id="SignalP"/>
    </source>
</evidence>
<comment type="catalytic activity">
    <reaction evidence="1">
        <text>Hydrolysis of (1-&gt;3)-beta-D-glucosidic linkages in (1-&gt;3)-beta-D-glucans.</text>
        <dbReference type="EC" id="3.2.1.39"/>
    </reaction>
</comment>
<dbReference type="SUPFAM" id="SSF51445">
    <property type="entry name" value="(Trans)glycosidases"/>
    <property type="match status" value="1"/>
</dbReference>
<evidence type="ECO:0000256" key="9">
    <source>
        <dbReference type="ARBA" id="ARBA00022821"/>
    </source>
</evidence>
<name>A0A484L3Z9_9ASTE</name>
<evidence type="ECO:0000256" key="5">
    <source>
        <dbReference type="ARBA" id="ARBA00022475"/>
    </source>
</evidence>
<comment type="subcellular location">
    <subcellularLocation>
        <location evidence="2">Cell membrane</location>
        <topology evidence="2">Lipid-anchor</topology>
        <topology evidence="2">GPI-anchor</topology>
    </subcellularLocation>
</comment>
<dbReference type="Gene3D" id="1.20.58.1040">
    <property type="match status" value="1"/>
</dbReference>
<accession>A0A484L3Z9</accession>
<keyword evidence="10" id="KW-0472">Membrane</keyword>
<dbReference type="InterPro" id="IPR012946">
    <property type="entry name" value="X8"/>
</dbReference>
<evidence type="ECO:0000313" key="20">
    <source>
        <dbReference type="Proteomes" id="UP000595140"/>
    </source>
</evidence>
<dbReference type="Pfam" id="PF00332">
    <property type="entry name" value="Glyco_hydro_17"/>
    <property type="match status" value="1"/>
</dbReference>
<keyword evidence="9" id="KW-0611">Plant defense</keyword>
<evidence type="ECO:0000313" key="19">
    <source>
        <dbReference type="EMBL" id="VFQ71059.1"/>
    </source>
</evidence>
<dbReference type="EC" id="3.2.1.39" evidence="4"/>
<dbReference type="FunFam" id="1.20.58.1040:FF:000002">
    <property type="entry name" value="Glucan endo-1,3-beta-glucosidase 8"/>
    <property type="match status" value="1"/>
</dbReference>
<comment type="similarity">
    <text evidence="3 15">Belongs to the glycosyl hydrolase 17 family.</text>
</comment>
<dbReference type="PROSITE" id="PS00587">
    <property type="entry name" value="GLYCOSYL_HYDROL_F17"/>
    <property type="match status" value="1"/>
</dbReference>
<dbReference type="Proteomes" id="UP000595140">
    <property type="component" value="Unassembled WGS sequence"/>
</dbReference>
<keyword evidence="8 16" id="KW-0378">Hydrolase</keyword>
<dbReference type="GO" id="GO:0006952">
    <property type="term" value="P:defense response"/>
    <property type="evidence" value="ECO:0007669"/>
    <property type="project" value="UniProtKB-KW"/>
</dbReference>
<evidence type="ECO:0000256" key="14">
    <source>
        <dbReference type="ARBA" id="ARBA00023295"/>
    </source>
</evidence>
<feature type="signal peptide" evidence="17">
    <location>
        <begin position="1"/>
        <end position="21"/>
    </location>
</feature>
<dbReference type="FunFam" id="3.20.20.80:FF:000008">
    <property type="entry name" value="Glucan endo-1,3-beta-glucosidase 5"/>
    <property type="match status" value="1"/>
</dbReference>
<evidence type="ECO:0000256" key="16">
    <source>
        <dbReference type="RuleBase" id="RU004336"/>
    </source>
</evidence>
<evidence type="ECO:0000256" key="7">
    <source>
        <dbReference type="ARBA" id="ARBA00022729"/>
    </source>
</evidence>
<keyword evidence="12" id="KW-0325">Glycoprotein</keyword>
<feature type="domain" description="X8" evidence="18">
    <location>
        <begin position="372"/>
        <end position="455"/>
    </location>
</feature>
<keyword evidence="11" id="KW-1015">Disulfide bond</keyword>
<evidence type="ECO:0000256" key="4">
    <source>
        <dbReference type="ARBA" id="ARBA00012780"/>
    </source>
</evidence>
<evidence type="ECO:0000256" key="11">
    <source>
        <dbReference type="ARBA" id="ARBA00023157"/>
    </source>
</evidence>
<dbReference type="GO" id="GO:0042973">
    <property type="term" value="F:glucan endo-1,3-beta-D-glucosidase activity"/>
    <property type="evidence" value="ECO:0007669"/>
    <property type="project" value="UniProtKB-EC"/>
</dbReference>
<sequence length="486" mass="53824">MMPRGGVWWFAIWTCSCLAFACPSVVNGGGVGVNWGTQAAQVLEPPIIVQMLKDNHIEKIKLFDSDHWTINFFAGTGIDVMPGIPNNQLHLFADDFDHAKDWVKENISSHLYDGGVKIKYVAVGNEPFLKAYNGSFLKTMFPALQNIQKALNDAGLGDKIKATIPQNGDVYDSGSAGPSAGNFRSDIKDLMIKISRHLRDNNAPFLVNIYPFLSLYQNPDFPVDFAFFDGGAKPVIDNGVSYTNMFDANFDTLMWSLKKAGCESVKVIVGEVGWPTDGNAKANMKMAEKFYKGFLQKIAAKKGTPMHPGQIDAYLFSLTDENMKSVAPGDFERHWGIFSYDGRPKFPIDFTTKGHNESLPVGAKNVQYLPAQWCVLDDNAKDLSTLGSNIQYACSLSDCTALRPGSSCQNLDSKSRASYAFNMYYQVNNQDVEACDFQGLAKIERKNASTSDCLFPIALESTCLKIGSMRVEVIIIFEIFIFFALF</sequence>
<proteinExistence type="inferred from homology"/>
<keyword evidence="6" id="KW-0336">GPI-anchor</keyword>
<dbReference type="SMART" id="SM00768">
    <property type="entry name" value="X8"/>
    <property type="match status" value="1"/>
</dbReference>
<evidence type="ECO:0000256" key="10">
    <source>
        <dbReference type="ARBA" id="ARBA00023136"/>
    </source>
</evidence>
<keyword evidence="5" id="KW-1003">Cell membrane</keyword>
<organism evidence="19 20">
    <name type="scientific">Cuscuta campestris</name>
    <dbReference type="NCBI Taxonomy" id="132261"/>
    <lineage>
        <taxon>Eukaryota</taxon>
        <taxon>Viridiplantae</taxon>
        <taxon>Streptophyta</taxon>
        <taxon>Embryophyta</taxon>
        <taxon>Tracheophyta</taxon>
        <taxon>Spermatophyta</taxon>
        <taxon>Magnoliopsida</taxon>
        <taxon>eudicotyledons</taxon>
        <taxon>Gunneridae</taxon>
        <taxon>Pentapetalae</taxon>
        <taxon>asterids</taxon>
        <taxon>lamiids</taxon>
        <taxon>Solanales</taxon>
        <taxon>Convolvulaceae</taxon>
        <taxon>Cuscuteae</taxon>
        <taxon>Cuscuta</taxon>
        <taxon>Cuscuta subgen. Grammica</taxon>
        <taxon>Cuscuta sect. Cleistogrammica</taxon>
    </lineage>
</organism>
<keyword evidence="20" id="KW-1185">Reference proteome</keyword>
<evidence type="ECO:0000259" key="18">
    <source>
        <dbReference type="SMART" id="SM00768"/>
    </source>
</evidence>
<evidence type="ECO:0000256" key="15">
    <source>
        <dbReference type="RuleBase" id="RU004335"/>
    </source>
</evidence>
<reference evidence="19 20" key="1">
    <citation type="submission" date="2018-04" db="EMBL/GenBank/DDBJ databases">
        <authorList>
            <person name="Vogel A."/>
        </authorList>
    </citation>
    <scope>NUCLEOTIDE SEQUENCE [LARGE SCALE GENOMIC DNA]</scope>
</reference>
<dbReference type="GO" id="GO:0005975">
    <property type="term" value="P:carbohydrate metabolic process"/>
    <property type="evidence" value="ECO:0007669"/>
    <property type="project" value="InterPro"/>
</dbReference>
<keyword evidence="7 17" id="KW-0732">Signal</keyword>
<dbReference type="InterPro" id="IPR017853">
    <property type="entry name" value="GH"/>
</dbReference>
<dbReference type="AlphaFoldDB" id="A0A484L3Z9"/>
<keyword evidence="13" id="KW-0449">Lipoprotein</keyword>
<evidence type="ECO:0000256" key="2">
    <source>
        <dbReference type="ARBA" id="ARBA00004609"/>
    </source>
</evidence>
<dbReference type="GO" id="GO:0098552">
    <property type="term" value="C:side of membrane"/>
    <property type="evidence" value="ECO:0007669"/>
    <property type="project" value="UniProtKB-KW"/>
</dbReference>
<dbReference type="InterPro" id="IPR044965">
    <property type="entry name" value="Glyco_hydro_17_plant"/>
</dbReference>
<evidence type="ECO:0000256" key="13">
    <source>
        <dbReference type="ARBA" id="ARBA00023288"/>
    </source>
</evidence>
<dbReference type="Gene3D" id="3.20.20.80">
    <property type="entry name" value="Glycosidases"/>
    <property type="match status" value="1"/>
</dbReference>
<dbReference type="EMBL" id="OOIL02000990">
    <property type="protein sequence ID" value="VFQ71059.1"/>
    <property type="molecule type" value="Genomic_DNA"/>
</dbReference>
<protein>
    <recommendedName>
        <fullName evidence="4">glucan endo-1,3-beta-D-glucosidase</fullName>
        <ecNumber evidence="4">3.2.1.39</ecNumber>
    </recommendedName>
</protein>
<dbReference type="InterPro" id="IPR000490">
    <property type="entry name" value="Glyco_hydro_17"/>
</dbReference>
<evidence type="ECO:0000256" key="8">
    <source>
        <dbReference type="ARBA" id="ARBA00022801"/>
    </source>
</evidence>
<dbReference type="OrthoDB" id="408788at2759"/>
<keyword evidence="14 16" id="KW-0326">Glycosidase</keyword>
<evidence type="ECO:0000256" key="6">
    <source>
        <dbReference type="ARBA" id="ARBA00022622"/>
    </source>
</evidence>
<dbReference type="PANTHER" id="PTHR32227">
    <property type="entry name" value="GLUCAN ENDO-1,3-BETA-GLUCOSIDASE BG1-RELATED-RELATED"/>
    <property type="match status" value="1"/>
</dbReference>
<evidence type="ECO:0000256" key="1">
    <source>
        <dbReference type="ARBA" id="ARBA00000382"/>
    </source>
</evidence>